<protein>
    <submittedName>
        <fullName evidence="3">HDC06847</fullName>
    </submittedName>
</protein>
<reference evidence="3" key="1">
    <citation type="journal article" date="2003" name="Genome Biol.">
        <title>An integrated gene annotation and transcriptional profiling approach towards the full gene content of the Drosophila genome.</title>
        <authorList>
            <person name="Hild M."/>
            <person name="Beckmann B."/>
            <person name="Haas S.A."/>
            <person name="Koch B."/>
            <person name="Solovyev V."/>
            <person name="Busold C."/>
            <person name="Fellenberg K."/>
            <person name="Boutros M."/>
            <person name="Vingron M."/>
            <person name="Sauer F."/>
            <person name="Hoheisel J.D."/>
            <person name="Paro R."/>
        </authorList>
    </citation>
    <scope>NUCLEOTIDE SEQUENCE</scope>
</reference>
<feature type="region of interest" description="Disordered" evidence="1">
    <location>
        <begin position="56"/>
        <end position="79"/>
    </location>
</feature>
<dbReference type="AlphaFoldDB" id="Q6IGA1"/>
<name>Q6IGA1_DROME</name>
<feature type="transmembrane region" description="Helical" evidence="2">
    <location>
        <begin position="22"/>
        <end position="45"/>
    </location>
</feature>
<dbReference type="EMBL" id="BK003865">
    <property type="protein sequence ID" value="DAA02563.1"/>
    <property type="molecule type" value="Genomic_DNA"/>
</dbReference>
<evidence type="ECO:0000256" key="1">
    <source>
        <dbReference type="SAM" id="MobiDB-lite"/>
    </source>
</evidence>
<organism evidence="3">
    <name type="scientific">Drosophila melanogaster</name>
    <name type="common">Fruit fly</name>
    <dbReference type="NCBI Taxonomy" id="7227"/>
    <lineage>
        <taxon>Eukaryota</taxon>
        <taxon>Metazoa</taxon>
        <taxon>Ecdysozoa</taxon>
        <taxon>Arthropoda</taxon>
        <taxon>Hexapoda</taxon>
        <taxon>Insecta</taxon>
        <taxon>Pterygota</taxon>
        <taxon>Neoptera</taxon>
        <taxon>Endopterygota</taxon>
        <taxon>Diptera</taxon>
        <taxon>Brachycera</taxon>
        <taxon>Muscomorpha</taxon>
        <taxon>Ephydroidea</taxon>
        <taxon>Drosophilidae</taxon>
        <taxon>Drosophila</taxon>
        <taxon>Sophophora</taxon>
    </lineage>
</organism>
<gene>
    <name evidence="3" type="ORF">HDC06847</name>
</gene>
<keyword evidence="2" id="KW-0472">Membrane</keyword>
<accession>Q6IGA1</accession>
<proteinExistence type="predicted"/>
<evidence type="ECO:0000256" key="2">
    <source>
        <dbReference type="SAM" id="Phobius"/>
    </source>
</evidence>
<keyword evidence="2" id="KW-1133">Transmembrane helix</keyword>
<evidence type="ECO:0000313" key="3">
    <source>
        <dbReference type="EMBL" id="DAA02563.1"/>
    </source>
</evidence>
<keyword evidence="2" id="KW-0812">Transmembrane</keyword>
<sequence length="79" mass="8886">MAKVRCNNEQICGMQPMSTEHWALFVVQSCGFFCSSLGLPLHMAAHRYMAHGRPHSCSRSSYFSPGKEDVPPRTTQISR</sequence>